<evidence type="ECO:0000256" key="2">
    <source>
        <dbReference type="ARBA" id="ARBA00022771"/>
    </source>
</evidence>
<keyword evidence="9" id="KW-1185">Reference proteome</keyword>
<evidence type="ECO:0000313" key="9">
    <source>
        <dbReference type="Proteomes" id="UP001634007"/>
    </source>
</evidence>
<protein>
    <recommendedName>
        <fullName evidence="7">GRF-type domain-containing protein</fullName>
    </recommendedName>
</protein>
<evidence type="ECO:0000256" key="6">
    <source>
        <dbReference type="SAM" id="Phobius"/>
    </source>
</evidence>
<evidence type="ECO:0000256" key="3">
    <source>
        <dbReference type="ARBA" id="ARBA00022833"/>
    </source>
</evidence>
<feature type="domain" description="GRF-type" evidence="7">
    <location>
        <begin position="27"/>
        <end position="69"/>
    </location>
</feature>
<evidence type="ECO:0000259" key="7">
    <source>
        <dbReference type="PROSITE" id="PS51999"/>
    </source>
</evidence>
<evidence type="ECO:0000256" key="4">
    <source>
        <dbReference type="PROSITE-ProRule" id="PRU01343"/>
    </source>
</evidence>
<accession>A0ABD3LAH9</accession>
<keyword evidence="1" id="KW-0479">Metal-binding</keyword>
<organism evidence="8 9">
    <name type="scientific">Eucalyptus globulus</name>
    <name type="common">Tasmanian blue gum</name>
    <dbReference type="NCBI Taxonomy" id="34317"/>
    <lineage>
        <taxon>Eukaryota</taxon>
        <taxon>Viridiplantae</taxon>
        <taxon>Streptophyta</taxon>
        <taxon>Embryophyta</taxon>
        <taxon>Tracheophyta</taxon>
        <taxon>Spermatophyta</taxon>
        <taxon>Magnoliopsida</taxon>
        <taxon>eudicotyledons</taxon>
        <taxon>Gunneridae</taxon>
        <taxon>Pentapetalae</taxon>
        <taxon>rosids</taxon>
        <taxon>malvids</taxon>
        <taxon>Myrtales</taxon>
        <taxon>Myrtaceae</taxon>
        <taxon>Myrtoideae</taxon>
        <taxon>Eucalypteae</taxon>
        <taxon>Eucalyptus</taxon>
    </lineage>
</organism>
<feature type="transmembrane region" description="Helical" evidence="6">
    <location>
        <begin position="131"/>
        <end position="153"/>
    </location>
</feature>
<evidence type="ECO:0000256" key="5">
    <source>
        <dbReference type="SAM" id="Coils"/>
    </source>
</evidence>
<gene>
    <name evidence="8" type="ORF">ACJRO7_015740</name>
</gene>
<dbReference type="AlphaFoldDB" id="A0ABD3LAH9"/>
<evidence type="ECO:0000256" key="1">
    <source>
        <dbReference type="ARBA" id="ARBA00022723"/>
    </source>
</evidence>
<keyword evidence="6" id="KW-1133">Transmembrane helix</keyword>
<dbReference type="PANTHER" id="PTHR33248">
    <property type="entry name" value="ZINC ION-BINDING PROTEIN"/>
    <property type="match status" value="1"/>
</dbReference>
<keyword evidence="2 4" id="KW-0863">Zinc-finger</keyword>
<name>A0ABD3LAH9_EUCGL</name>
<dbReference type="GO" id="GO:0008270">
    <property type="term" value="F:zinc ion binding"/>
    <property type="evidence" value="ECO:0007669"/>
    <property type="project" value="UniProtKB-KW"/>
</dbReference>
<dbReference type="Proteomes" id="UP001634007">
    <property type="component" value="Unassembled WGS sequence"/>
</dbReference>
<dbReference type="EMBL" id="JBJKBG010000003">
    <property type="protein sequence ID" value="KAL3746842.1"/>
    <property type="molecule type" value="Genomic_DNA"/>
</dbReference>
<keyword evidence="5" id="KW-0175">Coiled coil</keyword>
<dbReference type="Pfam" id="PF06839">
    <property type="entry name" value="Zn_ribbon_GRF"/>
    <property type="match status" value="1"/>
</dbReference>
<comment type="caution">
    <text evidence="8">The sequence shown here is derived from an EMBL/GenBank/DDBJ whole genome shotgun (WGS) entry which is preliminary data.</text>
</comment>
<keyword evidence="6" id="KW-0812">Transmembrane</keyword>
<dbReference type="InterPro" id="IPR010666">
    <property type="entry name" value="Znf_GRF"/>
</dbReference>
<reference evidence="8 9" key="1">
    <citation type="submission" date="2024-11" db="EMBL/GenBank/DDBJ databases">
        <title>Chromosome-level genome assembly of Eucalyptus globulus Labill. provides insights into its genome evolution.</title>
        <authorList>
            <person name="Li X."/>
        </authorList>
    </citation>
    <scope>NUCLEOTIDE SEQUENCE [LARGE SCALE GENOMIC DNA]</scope>
    <source>
        <strain evidence="8">CL2024</strain>
        <tissue evidence="8">Fresh tender leaves</tissue>
    </source>
</reference>
<keyword evidence="6" id="KW-0472">Membrane</keyword>
<dbReference type="PROSITE" id="PS51999">
    <property type="entry name" value="ZF_GRF"/>
    <property type="match status" value="1"/>
</dbReference>
<evidence type="ECO:0000313" key="8">
    <source>
        <dbReference type="EMBL" id="KAL3746842.1"/>
    </source>
</evidence>
<feature type="coiled-coil region" evidence="5">
    <location>
        <begin position="101"/>
        <end position="128"/>
    </location>
</feature>
<keyword evidence="3" id="KW-0862">Zinc</keyword>
<sequence length="161" mass="18485">MATRRLRPTTSESSGVNSKEVESELTCYCGLKSPILIEKTRKNAGRRFRGCAKFDSPSCCNFFMWVDLKIPDQVRDMIVDLLERNQAFCESSQSRRDEVEVSSLLAEIKTQKAKNRCLKEELTQVKKEKMLYQMAFVLCMCCIFVLVMCNMRLGGKFLSLP</sequence>
<proteinExistence type="predicted"/>